<reference evidence="10" key="2">
    <citation type="submission" date="2023-05" db="EMBL/GenBank/DDBJ databases">
        <authorList>
            <consortium name="Lawrence Berkeley National Laboratory"/>
            <person name="Steindorff A."/>
            <person name="Hensen N."/>
            <person name="Bonometti L."/>
            <person name="Westerberg I."/>
            <person name="Brannstrom I.O."/>
            <person name="Guillou S."/>
            <person name="Cros-Aarteil S."/>
            <person name="Calhoun S."/>
            <person name="Haridas S."/>
            <person name="Kuo A."/>
            <person name="Mondo S."/>
            <person name="Pangilinan J."/>
            <person name="Riley R."/>
            <person name="Labutti K."/>
            <person name="Andreopoulos B."/>
            <person name="Lipzen A."/>
            <person name="Chen C."/>
            <person name="Yanf M."/>
            <person name="Daum C."/>
            <person name="Ng V."/>
            <person name="Clum A."/>
            <person name="Ohm R."/>
            <person name="Martin F."/>
            <person name="Silar P."/>
            <person name="Natvig D."/>
            <person name="Lalanne C."/>
            <person name="Gautier V."/>
            <person name="Ament-Velasquez S.L."/>
            <person name="Kruys A."/>
            <person name="Hutchinson M.I."/>
            <person name="Powell A.J."/>
            <person name="Barry K."/>
            <person name="Miller A.N."/>
            <person name="Grigoriev I.V."/>
            <person name="Debuchy R."/>
            <person name="Gladieux P."/>
            <person name="Thoren M.H."/>
            <person name="Johannesson H."/>
        </authorList>
    </citation>
    <scope>NUCLEOTIDE SEQUENCE</scope>
    <source>
        <strain evidence="10">PSN309</strain>
    </source>
</reference>
<evidence type="ECO:0000256" key="8">
    <source>
        <dbReference type="SAM" id="MobiDB-lite"/>
    </source>
</evidence>
<dbReference type="SMART" id="SM01312">
    <property type="entry name" value="RTC4"/>
    <property type="match status" value="1"/>
</dbReference>
<keyword evidence="7" id="KW-0539">Nucleus</keyword>
<feature type="compositionally biased region" description="Polar residues" evidence="8">
    <location>
        <begin position="114"/>
        <end position="123"/>
    </location>
</feature>
<evidence type="ECO:0000313" key="10">
    <source>
        <dbReference type="EMBL" id="KAK4191741.1"/>
    </source>
</evidence>
<dbReference type="AlphaFoldDB" id="A0AAN6X159"/>
<feature type="compositionally biased region" description="Polar residues" evidence="8">
    <location>
        <begin position="302"/>
        <end position="313"/>
    </location>
</feature>
<evidence type="ECO:0000256" key="2">
    <source>
        <dbReference type="ARBA" id="ARBA00004123"/>
    </source>
</evidence>
<feature type="compositionally biased region" description="Polar residues" evidence="8">
    <location>
        <begin position="258"/>
        <end position="287"/>
    </location>
</feature>
<dbReference type="PANTHER" id="PTHR41391">
    <property type="entry name" value="RESTRICTION OF TELOMERE CAPPING PROTEIN 4"/>
    <property type="match status" value="1"/>
</dbReference>
<evidence type="ECO:0000256" key="5">
    <source>
        <dbReference type="ARBA" id="ARBA00015162"/>
    </source>
</evidence>
<accession>A0AAN6X159</accession>
<comment type="function">
    <text evidence="1">May be involved in a process influencing telomere capping.</text>
</comment>
<dbReference type="Pfam" id="PF14474">
    <property type="entry name" value="RTC4"/>
    <property type="match status" value="1"/>
</dbReference>
<evidence type="ECO:0000256" key="6">
    <source>
        <dbReference type="ARBA" id="ARBA00022490"/>
    </source>
</evidence>
<gene>
    <name evidence="10" type="ORF">QBC35DRAFT_485766</name>
</gene>
<feature type="compositionally biased region" description="Basic and acidic residues" evidence="8">
    <location>
        <begin position="315"/>
        <end position="337"/>
    </location>
</feature>
<evidence type="ECO:0000259" key="9">
    <source>
        <dbReference type="SMART" id="SM01312"/>
    </source>
</evidence>
<feature type="domain" description="Restriction of telomere capping protein 4 C-terminal" evidence="9">
    <location>
        <begin position="613"/>
        <end position="729"/>
    </location>
</feature>
<dbReference type="Proteomes" id="UP001302126">
    <property type="component" value="Unassembled WGS sequence"/>
</dbReference>
<organism evidence="10 11">
    <name type="scientific">Podospora australis</name>
    <dbReference type="NCBI Taxonomy" id="1536484"/>
    <lineage>
        <taxon>Eukaryota</taxon>
        <taxon>Fungi</taxon>
        <taxon>Dikarya</taxon>
        <taxon>Ascomycota</taxon>
        <taxon>Pezizomycotina</taxon>
        <taxon>Sordariomycetes</taxon>
        <taxon>Sordariomycetidae</taxon>
        <taxon>Sordariales</taxon>
        <taxon>Podosporaceae</taxon>
        <taxon>Podospora</taxon>
    </lineage>
</organism>
<evidence type="ECO:0000256" key="4">
    <source>
        <dbReference type="ARBA" id="ARBA00009461"/>
    </source>
</evidence>
<dbReference type="PANTHER" id="PTHR41391:SF1">
    <property type="entry name" value="RESTRICTION OF TELOMERE CAPPING PROTEIN 4"/>
    <property type="match status" value="1"/>
</dbReference>
<name>A0AAN6X159_9PEZI</name>
<evidence type="ECO:0000256" key="7">
    <source>
        <dbReference type="ARBA" id="ARBA00023242"/>
    </source>
</evidence>
<comment type="similarity">
    <text evidence="4">Belongs to the RTC4 family.</text>
</comment>
<protein>
    <recommendedName>
        <fullName evidence="5">Restriction of telomere capping protein 4</fullName>
    </recommendedName>
</protein>
<feature type="compositionally biased region" description="Basic and acidic residues" evidence="8">
    <location>
        <begin position="393"/>
        <end position="402"/>
    </location>
</feature>
<reference evidence="10" key="1">
    <citation type="journal article" date="2023" name="Mol. Phylogenet. Evol.">
        <title>Genome-scale phylogeny and comparative genomics of the fungal order Sordariales.</title>
        <authorList>
            <person name="Hensen N."/>
            <person name="Bonometti L."/>
            <person name="Westerberg I."/>
            <person name="Brannstrom I.O."/>
            <person name="Guillou S."/>
            <person name="Cros-Aarteil S."/>
            <person name="Calhoun S."/>
            <person name="Haridas S."/>
            <person name="Kuo A."/>
            <person name="Mondo S."/>
            <person name="Pangilinan J."/>
            <person name="Riley R."/>
            <person name="LaButti K."/>
            <person name="Andreopoulos B."/>
            <person name="Lipzen A."/>
            <person name="Chen C."/>
            <person name="Yan M."/>
            <person name="Daum C."/>
            <person name="Ng V."/>
            <person name="Clum A."/>
            <person name="Steindorff A."/>
            <person name="Ohm R.A."/>
            <person name="Martin F."/>
            <person name="Silar P."/>
            <person name="Natvig D.O."/>
            <person name="Lalanne C."/>
            <person name="Gautier V."/>
            <person name="Ament-Velasquez S.L."/>
            <person name="Kruys A."/>
            <person name="Hutchinson M.I."/>
            <person name="Powell A.J."/>
            <person name="Barry K."/>
            <person name="Miller A.N."/>
            <person name="Grigoriev I.V."/>
            <person name="Debuchy R."/>
            <person name="Gladieux P."/>
            <person name="Hiltunen Thoren M."/>
            <person name="Johannesson H."/>
        </authorList>
    </citation>
    <scope>NUCLEOTIDE SEQUENCE</scope>
    <source>
        <strain evidence="10">PSN309</strain>
    </source>
</reference>
<evidence type="ECO:0000256" key="1">
    <source>
        <dbReference type="ARBA" id="ARBA00002738"/>
    </source>
</evidence>
<feature type="compositionally biased region" description="Polar residues" evidence="8">
    <location>
        <begin position="227"/>
        <end position="242"/>
    </location>
</feature>
<evidence type="ECO:0000313" key="11">
    <source>
        <dbReference type="Proteomes" id="UP001302126"/>
    </source>
</evidence>
<keyword evidence="6" id="KW-0963">Cytoplasm</keyword>
<keyword evidence="11" id="KW-1185">Reference proteome</keyword>
<dbReference type="InterPro" id="IPR028094">
    <property type="entry name" value="RTC4_C"/>
</dbReference>
<feature type="region of interest" description="Disordered" evidence="8">
    <location>
        <begin position="39"/>
        <end position="506"/>
    </location>
</feature>
<dbReference type="InterPro" id="IPR039024">
    <property type="entry name" value="RTC4"/>
</dbReference>
<feature type="compositionally biased region" description="Polar residues" evidence="8">
    <location>
        <begin position="70"/>
        <end position="80"/>
    </location>
</feature>
<feature type="compositionally biased region" description="Basic and acidic residues" evidence="8">
    <location>
        <begin position="124"/>
        <end position="134"/>
    </location>
</feature>
<sequence>MSHLPRRVGTSYKVQVKPLLSTIAGRRTPNQNTDLLAIKIESDPPSELSDTDDFPDIDSFKGKRDPETPPRTSTGPNHATSLFGCSDVEALSGEPGKQNRNLSPLKGSELSIVGNGSQAGNSKKSGDDFDRIEDSEQDVANVFAGRVAGDDYSTSVYLPPLSEASDISDISEHEMRPTRRSHTLKRKPPVTVADDAPPMSSSDDERSNQADIKSTDFYGASLKKPRTASNSKRSRDGNQTSPVGREPRTSPRDDKTQSQEGPKSSQSCSNSQKDIGSSQNSQASNQPKLKRQKVGSGLTAARMTNKSDTSTSGCREAKQNQKEGDASSRDSAKDSSAKRSAKKNITAEKDSQELNSSQQRSRDTVAALFPGYKDPNKSPNSTKPAPRRIYGKAGREKTPPARKEKKTGKRKQDVKEAPSSPERKKYQIPDLPFEEDVSPPGYDPKRVAGIPRLSESVSPSKPRQALPRHLSLLEETPQESQGRPVFQIPDALSDPYDGEGNWKDTPTTVKEKTDISNLFSLRSSSPLSDCDSLVEVVELPCMCPFCKKEVDTDLLANFREKHPNMSVQNMQKFCLLHKKKSAKETWRMRNYPKIKWGKLDSRIRKQYGFLRKILEGGRSFYGHRFEDSIQSGQNRTLLRSDKNLTPGYYGIRGLRQMSENLIHEFSSTLRKRALEDQLISARGYTAYLQAVLVPELAVQLIMEDMKVGVDEAREILTESSSIGELLHDEIADVVLEDSDEDTN</sequence>
<feature type="compositionally biased region" description="Basic residues" evidence="8">
    <location>
        <begin position="178"/>
        <end position="188"/>
    </location>
</feature>
<comment type="subcellular location">
    <subcellularLocation>
        <location evidence="3">Cytoplasm</location>
    </subcellularLocation>
    <subcellularLocation>
        <location evidence="2">Nucleus</location>
    </subcellularLocation>
</comment>
<dbReference type="GO" id="GO:0005737">
    <property type="term" value="C:cytoplasm"/>
    <property type="evidence" value="ECO:0007669"/>
    <property type="project" value="UniProtKB-SubCell"/>
</dbReference>
<dbReference type="EMBL" id="MU864357">
    <property type="protein sequence ID" value="KAK4191741.1"/>
    <property type="molecule type" value="Genomic_DNA"/>
</dbReference>
<comment type="caution">
    <text evidence="10">The sequence shown here is derived from an EMBL/GenBank/DDBJ whole genome shotgun (WGS) entry which is preliminary data.</text>
</comment>
<feature type="compositionally biased region" description="Basic and acidic residues" evidence="8">
    <location>
        <begin position="410"/>
        <end position="427"/>
    </location>
</feature>
<feature type="compositionally biased region" description="Basic and acidic residues" evidence="8">
    <location>
        <begin position="245"/>
        <end position="257"/>
    </location>
</feature>
<proteinExistence type="inferred from homology"/>
<dbReference type="GO" id="GO:0005634">
    <property type="term" value="C:nucleus"/>
    <property type="evidence" value="ECO:0007669"/>
    <property type="project" value="UniProtKB-SubCell"/>
</dbReference>
<evidence type="ECO:0000256" key="3">
    <source>
        <dbReference type="ARBA" id="ARBA00004496"/>
    </source>
</evidence>
<feature type="compositionally biased region" description="Basic and acidic residues" evidence="8">
    <location>
        <begin position="58"/>
        <end position="68"/>
    </location>
</feature>